<feature type="region of interest" description="Disordered" evidence="7">
    <location>
        <begin position="1"/>
        <end position="33"/>
    </location>
</feature>
<evidence type="ECO:0000313" key="8">
    <source>
        <dbReference type="EMBL" id="KAA8497416.1"/>
    </source>
</evidence>
<dbReference type="OrthoDB" id="163794at2759"/>
<evidence type="ECO:0000256" key="1">
    <source>
        <dbReference type="ARBA" id="ARBA00004370"/>
    </source>
</evidence>
<evidence type="ECO:0000256" key="3">
    <source>
        <dbReference type="ARBA" id="ARBA00022692"/>
    </source>
</evidence>
<evidence type="ECO:0000256" key="4">
    <source>
        <dbReference type="ARBA" id="ARBA00022989"/>
    </source>
</evidence>
<comment type="caution">
    <text evidence="8">The sequence shown here is derived from an EMBL/GenBank/DDBJ whole genome shotgun (WGS) entry which is preliminary data.</text>
</comment>
<gene>
    <name evidence="8" type="ORF">FVE85_1145</name>
</gene>
<keyword evidence="6" id="KW-0175">Coiled coil</keyword>
<protein>
    <submittedName>
        <fullName evidence="8">FUN14 domain-containing protein 1</fullName>
    </submittedName>
</protein>
<keyword evidence="5" id="KW-0472">Membrane</keyword>
<evidence type="ECO:0000256" key="2">
    <source>
        <dbReference type="ARBA" id="ARBA00009160"/>
    </source>
</evidence>
<feature type="coiled-coil region" evidence="6">
    <location>
        <begin position="320"/>
        <end position="347"/>
    </location>
</feature>
<evidence type="ECO:0000256" key="7">
    <source>
        <dbReference type="SAM" id="MobiDB-lite"/>
    </source>
</evidence>
<dbReference type="AlphaFoldDB" id="A0A5J4Z1B6"/>
<dbReference type="InterPro" id="IPR007014">
    <property type="entry name" value="FUN14"/>
</dbReference>
<dbReference type="PANTHER" id="PTHR21346">
    <property type="entry name" value="FUN14 DOMAIN CONTAINING"/>
    <property type="match status" value="1"/>
</dbReference>
<dbReference type="EMBL" id="VRMN01000002">
    <property type="protein sequence ID" value="KAA8497416.1"/>
    <property type="molecule type" value="Genomic_DNA"/>
</dbReference>
<comment type="subcellular location">
    <subcellularLocation>
        <location evidence="1">Membrane</location>
    </subcellularLocation>
</comment>
<keyword evidence="3" id="KW-0812">Transmembrane</keyword>
<organism evidence="8 9">
    <name type="scientific">Porphyridium purpureum</name>
    <name type="common">Red alga</name>
    <name type="synonym">Porphyridium cruentum</name>
    <dbReference type="NCBI Taxonomy" id="35688"/>
    <lineage>
        <taxon>Eukaryota</taxon>
        <taxon>Rhodophyta</taxon>
        <taxon>Bangiophyceae</taxon>
        <taxon>Porphyridiales</taxon>
        <taxon>Porphyridiaceae</taxon>
        <taxon>Porphyridium</taxon>
    </lineage>
</organism>
<dbReference type="PANTHER" id="PTHR21346:SF10">
    <property type="entry name" value="TRANSMEMBRANE PROTEIN"/>
    <property type="match status" value="1"/>
</dbReference>
<comment type="similarity">
    <text evidence="2">Belongs to the FUN14 family.</text>
</comment>
<dbReference type="Pfam" id="PF04930">
    <property type="entry name" value="FUN14"/>
    <property type="match status" value="1"/>
</dbReference>
<dbReference type="Proteomes" id="UP000324585">
    <property type="component" value="Unassembled WGS sequence"/>
</dbReference>
<evidence type="ECO:0000313" key="9">
    <source>
        <dbReference type="Proteomes" id="UP000324585"/>
    </source>
</evidence>
<proteinExistence type="inferred from homology"/>
<sequence length="359" mass="39373">MGWFSKQPASDDAPEAEKGAATAQDAAKKVPPAAKVEHGFKQFKQDPARFAQETAEEEANYVLEALKKLQGNIHFSQEDIGPAIGQLSIGSLGGFAAGFALKRIGKLAAFGIGTVFVIMQGLSYTGYVHINWRAIERDYVRLADLDGDGTVTGRDAELAADRLAHMVKHNIPSGVGFTMGMLTGMGSSAGTAGKAGLVYAVGARLLLTRLAMAGAGGVATVGLPGILVDIQEKMGWRTSHDVSIQKEDIFWETLQHINDKKALKSMKDSIDVEMKVIRKTLDERVAKMDEKKQMLDDLFAQDDWEPADRASVDNLQESMHSKIARERRLTEEEIAEVKKKWDAVEERLQQVRGSSWWPF</sequence>
<evidence type="ECO:0000256" key="6">
    <source>
        <dbReference type="SAM" id="Coils"/>
    </source>
</evidence>
<dbReference type="GO" id="GO:0016020">
    <property type="term" value="C:membrane"/>
    <property type="evidence" value="ECO:0007669"/>
    <property type="project" value="UniProtKB-SubCell"/>
</dbReference>
<keyword evidence="4" id="KW-1133">Transmembrane helix</keyword>
<accession>A0A5J4Z1B6</accession>
<name>A0A5J4Z1B6_PORPP</name>
<evidence type="ECO:0000256" key="5">
    <source>
        <dbReference type="ARBA" id="ARBA00023136"/>
    </source>
</evidence>
<keyword evidence="9" id="KW-1185">Reference proteome</keyword>
<reference evidence="9" key="1">
    <citation type="journal article" date="2019" name="Nat. Commun.">
        <title>Expansion of phycobilisome linker gene families in mesophilic red algae.</title>
        <authorList>
            <person name="Lee J."/>
            <person name="Kim D."/>
            <person name="Bhattacharya D."/>
            <person name="Yoon H.S."/>
        </authorList>
    </citation>
    <scope>NUCLEOTIDE SEQUENCE [LARGE SCALE GENOMIC DNA]</scope>
    <source>
        <strain evidence="9">CCMP 1328</strain>
    </source>
</reference>